<proteinExistence type="predicted"/>
<dbReference type="InterPro" id="IPR014942">
    <property type="entry name" value="AbiEii"/>
</dbReference>
<dbReference type="AlphaFoldDB" id="A0A6L9W4U5"/>
<reference evidence="1 2" key="1">
    <citation type="submission" date="2019-12" db="EMBL/GenBank/DDBJ databases">
        <title>the WGS of Blastococcus saxobsidens 67B17.</title>
        <authorList>
            <person name="Jiang Z."/>
        </authorList>
    </citation>
    <scope>NUCLEOTIDE SEQUENCE [LARGE SCALE GENOMIC DNA]</scope>
    <source>
        <strain evidence="1 2">67B17</strain>
    </source>
</reference>
<evidence type="ECO:0000313" key="1">
    <source>
        <dbReference type="EMBL" id="NEK87047.1"/>
    </source>
</evidence>
<protein>
    <submittedName>
        <fullName evidence="1">Nucleotidyl transferase AbiEii/AbiGii toxin family protein</fullName>
    </submittedName>
</protein>
<sequence>MTPATPAAMRAALEARLVNQAASLGIEAGRLRRRLVFQRIVRRLSGDDRWVLKGGYLLEARLEHRARTTRDLDLASALAAGVEPLRDALATALDQDPEGDFFRFSITGAAALRPDDAGQGGWRFSVEVRIAGRVFDRVRVDVVARVAETSGSTELIDLPAPVDGVDLGPAQVLAVDVAQHAAEKFHAICRTYAGNRPSTRVKDLVDVVLLVEAGLLPDPRLPERLRMVFAARDGQEPPLDLPEPPASWARDYEALVTDVGAATGTLPAAMSVATAVYQQALA</sequence>
<organism evidence="1 2">
    <name type="scientific">Blastococcus saxobsidens</name>
    <dbReference type="NCBI Taxonomy" id="138336"/>
    <lineage>
        <taxon>Bacteria</taxon>
        <taxon>Bacillati</taxon>
        <taxon>Actinomycetota</taxon>
        <taxon>Actinomycetes</taxon>
        <taxon>Geodermatophilales</taxon>
        <taxon>Geodermatophilaceae</taxon>
        <taxon>Blastococcus</taxon>
    </lineage>
</organism>
<keyword evidence="1" id="KW-0808">Transferase</keyword>
<name>A0A6L9W4U5_9ACTN</name>
<evidence type="ECO:0000313" key="2">
    <source>
        <dbReference type="Proteomes" id="UP000479241"/>
    </source>
</evidence>
<dbReference type="RefSeq" id="WP_163206611.1">
    <property type="nucleotide sequence ID" value="NZ_JAAGWG010000024.1"/>
</dbReference>
<dbReference type="EMBL" id="JAAGWG010000024">
    <property type="protein sequence ID" value="NEK87047.1"/>
    <property type="molecule type" value="Genomic_DNA"/>
</dbReference>
<dbReference type="Pfam" id="PF08843">
    <property type="entry name" value="AbiEii"/>
    <property type="match status" value="1"/>
</dbReference>
<dbReference type="GO" id="GO:0016740">
    <property type="term" value="F:transferase activity"/>
    <property type="evidence" value="ECO:0007669"/>
    <property type="project" value="UniProtKB-KW"/>
</dbReference>
<dbReference type="Proteomes" id="UP000479241">
    <property type="component" value="Unassembled WGS sequence"/>
</dbReference>
<gene>
    <name evidence="1" type="ORF">GCU60_14990</name>
</gene>
<accession>A0A6L9W4U5</accession>
<comment type="caution">
    <text evidence="1">The sequence shown here is derived from an EMBL/GenBank/DDBJ whole genome shotgun (WGS) entry which is preliminary data.</text>
</comment>